<comment type="caution">
    <text evidence="2">The sequence shown here is derived from an EMBL/GenBank/DDBJ whole genome shotgun (WGS) entry which is preliminary data.</text>
</comment>
<dbReference type="PIRSF" id="PIRSF009471">
    <property type="entry name" value="UCP009471"/>
    <property type="match status" value="1"/>
</dbReference>
<evidence type="ECO:0000313" key="2">
    <source>
        <dbReference type="EMBL" id="GAK45093.1"/>
    </source>
</evidence>
<dbReference type="InterPro" id="IPR037049">
    <property type="entry name" value="DUF1214_C_sf"/>
</dbReference>
<protein>
    <submittedName>
        <fullName evidence="2">Conserved protein</fullName>
    </submittedName>
</protein>
<dbReference type="InterPro" id="IPR012038">
    <property type="entry name" value="UCP009471"/>
</dbReference>
<dbReference type="PANTHER" id="PTHR36509">
    <property type="entry name" value="BLL3101 PROTEIN"/>
    <property type="match status" value="1"/>
</dbReference>
<dbReference type="Pfam" id="PF06742">
    <property type="entry name" value="DUF1214"/>
    <property type="match status" value="1"/>
</dbReference>
<dbReference type="eggNOG" id="COG5402">
    <property type="taxonomic scope" value="Bacteria"/>
</dbReference>
<feature type="domain" description="DUF1214" evidence="1">
    <location>
        <begin position="71"/>
        <end position="170"/>
    </location>
</feature>
<gene>
    <name evidence="2" type="ORF">M2A_1592</name>
</gene>
<dbReference type="PANTHER" id="PTHR36509:SF2">
    <property type="entry name" value="BLL3101 PROTEIN"/>
    <property type="match status" value="1"/>
</dbReference>
<dbReference type="Gene3D" id="2.60.120.600">
    <property type="entry name" value="Domain of unknown function DUF1214, C-terminal domain"/>
    <property type="match status" value="1"/>
</dbReference>
<evidence type="ECO:0000259" key="1">
    <source>
        <dbReference type="Pfam" id="PF06742"/>
    </source>
</evidence>
<organism evidence="2 3">
    <name type="scientific">Tepidicaulis marinus</name>
    <dbReference type="NCBI Taxonomy" id="1333998"/>
    <lineage>
        <taxon>Bacteria</taxon>
        <taxon>Pseudomonadati</taxon>
        <taxon>Pseudomonadota</taxon>
        <taxon>Alphaproteobacteria</taxon>
        <taxon>Hyphomicrobiales</taxon>
        <taxon>Parvibaculaceae</taxon>
        <taxon>Tepidicaulis</taxon>
    </lineage>
</organism>
<dbReference type="Proteomes" id="UP000028702">
    <property type="component" value="Unassembled WGS sequence"/>
</dbReference>
<evidence type="ECO:0000313" key="3">
    <source>
        <dbReference type="Proteomes" id="UP000028702"/>
    </source>
</evidence>
<keyword evidence="3" id="KW-1185">Reference proteome</keyword>
<dbReference type="STRING" id="1333998.M2A_1592"/>
<accession>A0A081BAM5</accession>
<reference evidence="2 3" key="1">
    <citation type="submission" date="2014-07" db="EMBL/GenBank/DDBJ databases">
        <title>Tepidicaulis marinum gen. nov., sp. nov., a novel marine bacterium denitrifying nitrate to nitrous oxide strictly under microaerobic conditions.</title>
        <authorList>
            <person name="Takeuchi M."/>
            <person name="Yamagishi T."/>
            <person name="Kamagata Y."/>
            <person name="Oshima K."/>
            <person name="Hattori M."/>
            <person name="Katayama T."/>
            <person name="Hanada S."/>
            <person name="Tamaki H."/>
            <person name="Marumo K."/>
            <person name="Maeda H."/>
            <person name="Nedachi M."/>
            <person name="Iwasaki W."/>
            <person name="Suwa Y."/>
            <person name="Sakata S."/>
        </authorList>
    </citation>
    <scope>NUCLEOTIDE SEQUENCE [LARGE SCALE GENOMIC DNA]</scope>
    <source>
        <strain evidence="2 3">MA2</strain>
    </source>
</reference>
<dbReference type="AlphaFoldDB" id="A0A081BAM5"/>
<dbReference type="InterPro" id="IPR010621">
    <property type="entry name" value="DUF1214"/>
</dbReference>
<sequence>MKKLLFWASAAVAALVLGAGSAALILKSNTLAGGVRSGSWGTNLAIGSEEAGLYTRAMVSLYGLLALSKEETVYYTAGTDDSGAPLSGDCTYRLEGKDLDARWWSITAYGPDSFLMDTGADHYSVSQTSIAKEADGSFTVRVSAKPQEGNWLPVKAGQRFDMTARFYNPGPAIYESPEAAPLPAIVKETCE</sequence>
<proteinExistence type="predicted"/>
<dbReference type="RefSeq" id="WP_052379306.1">
    <property type="nucleotide sequence ID" value="NZ_BBIO01000007.1"/>
</dbReference>
<dbReference type="EMBL" id="BBIO01000007">
    <property type="protein sequence ID" value="GAK45093.1"/>
    <property type="molecule type" value="Genomic_DNA"/>
</dbReference>
<name>A0A081BAM5_9HYPH</name>
<dbReference type="SUPFAM" id="SSF160935">
    <property type="entry name" value="VPA0735-like"/>
    <property type="match status" value="1"/>
</dbReference>